<evidence type="ECO:0000313" key="5">
    <source>
        <dbReference type="Proteomes" id="UP000587527"/>
    </source>
</evidence>
<gene>
    <name evidence="4" type="ORF">F4553_003978</name>
</gene>
<keyword evidence="3" id="KW-0472">Membrane</keyword>
<feature type="coiled-coil region" evidence="1">
    <location>
        <begin position="60"/>
        <end position="87"/>
    </location>
</feature>
<evidence type="ECO:0000256" key="3">
    <source>
        <dbReference type="SAM" id="Phobius"/>
    </source>
</evidence>
<feature type="transmembrane region" description="Helical" evidence="3">
    <location>
        <begin position="6"/>
        <end position="28"/>
    </location>
</feature>
<feature type="compositionally biased region" description="Low complexity" evidence="2">
    <location>
        <begin position="37"/>
        <end position="50"/>
    </location>
</feature>
<dbReference type="AlphaFoldDB" id="A0A841BTW3"/>
<keyword evidence="3" id="KW-0812">Transmembrane</keyword>
<reference evidence="4 5" key="1">
    <citation type="submission" date="2020-08" db="EMBL/GenBank/DDBJ databases">
        <title>Sequencing the genomes of 1000 actinobacteria strains.</title>
        <authorList>
            <person name="Klenk H.-P."/>
        </authorList>
    </citation>
    <scope>NUCLEOTIDE SEQUENCE [LARGE SCALE GENOMIC DNA]</scope>
    <source>
        <strain evidence="4 5">DSM 45362</strain>
    </source>
</reference>
<protein>
    <recommendedName>
        <fullName evidence="6">TPM domain-containing protein</fullName>
    </recommendedName>
</protein>
<dbReference type="Proteomes" id="UP000587527">
    <property type="component" value="Unassembled WGS sequence"/>
</dbReference>
<accession>A0A841BTW3</accession>
<evidence type="ECO:0000256" key="1">
    <source>
        <dbReference type="SAM" id="Coils"/>
    </source>
</evidence>
<keyword evidence="1" id="KW-0175">Coiled coil</keyword>
<comment type="caution">
    <text evidence="4">The sequence shown here is derived from an EMBL/GenBank/DDBJ whole genome shotgun (WGS) entry which is preliminary data.</text>
</comment>
<keyword evidence="3" id="KW-1133">Transmembrane helix</keyword>
<dbReference type="EMBL" id="JACHMN010000002">
    <property type="protein sequence ID" value="MBB5870599.1"/>
    <property type="molecule type" value="Genomic_DNA"/>
</dbReference>
<feature type="region of interest" description="Disordered" evidence="2">
    <location>
        <begin position="511"/>
        <end position="540"/>
    </location>
</feature>
<feature type="region of interest" description="Disordered" evidence="2">
    <location>
        <begin position="37"/>
        <end position="59"/>
    </location>
</feature>
<dbReference type="RefSeq" id="WP_221469946.1">
    <property type="nucleotide sequence ID" value="NZ_JACHMN010000002.1"/>
</dbReference>
<evidence type="ECO:0000313" key="4">
    <source>
        <dbReference type="EMBL" id="MBB5870599.1"/>
    </source>
</evidence>
<keyword evidence="5" id="KW-1185">Reference proteome</keyword>
<sequence>MPDSTGGYELFGALACMAIAAVLLILLVSLRGRRRSSAPTQTSAPAPADPFAQTPTKTMSDQANAALVEADNALRTSEQELGFAQAQYGAPATEAFAQALAASRADVVEAFRLRQRLDDEVPEDEPTQRAMLRDIIERCAAADQRLDSQADAFHQLRALETQVDTLLPGLATRHAAAKTRLTAAAASWQALLIRYADTALAPVADNVGQATTRVDFAGAEVARAQQALTTGDRPAAALATRGAEQALGQASTLLDALDSTAVDLEKASAAVATLLADTQAEVAAGKAALQASGASGSGDQVALAAAVARADQIVTDVRAGLGAARSDPMQTLRRLEGAATGLGESLGSIRDAAAQAQHARALLHQALFSARSTIDTATEFITTRRGAIGAQARTRLSEAQRRLEQATAVSSADPVAALASAQSAQALAEQAVSAARSDVEQWSTPSGGYGGNVVIGGGGLGGAVLGGILLEGMLGGGGGGFGGRPGMGGGYRRGRGGGGFRISGFADTGNGSIAAPPETELPPVPGRFGGPTTWSRDLGA</sequence>
<organism evidence="4 5">
    <name type="scientific">Allocatelliglobosispora scoriae</name>
    <dbReference type="NCBI Taxonomy" id="643052"/>
    <lineage>
        <taxon>Bacteria</taxon>
        <taxon>Bacillati</taxon>
        <taxon>Actinomycetota</taxon>
        <taxon>Actinomycetes</taxon>
        <taxon>Micromonosporales</taxon>
        <taxon>Micromonosporaceae</taxon>
        <taxon>Allocatelliglobosispora</taxon>
    </lineage>
</organism>
<proteinExistence type="predicted"/>
<name>A0A841BTW3_9ACTN</name>
<evidence type="ECO:0000256" key="2">
    <source>
        <dbReference type="SAM" id="MobiDB-lite"/>
    </source>
</evidence>
<evidence type="ECO:0008006" key="6">
    <source>
        <dbReference type="Google" id="ProtNLM"/>
    </source>
</evidence>